<keyword evidence="4" id="KW-1185">Reference proteome</keyword>
<dbReference type="Pfam" id="PF01548">
    <property type="entry name" value="DEDD_Tnp_IS110"/>
    <property type="match status" value="1"/>
</dbReference>
<dbReference type="InterPro" id="IPR002525">
    <property type="entry name" value="Transp_IS110-like_N"/>
</dbReference>
<dbReference type="Pfam" id="PF02371">
    <property type="entry name" value="Transposase_20"/>
    <property type="match status" value="1"/>
</dbReference>
<dbReference type="InterPro" id="IPR003346">
    <property type="entry name" value="Transposase_20"/>
</dbReference>
<protein>
    <submittedName>
        <fullName evidence="3">IS110 family transposase</fullName>
    </submittedName>
</protein>
<gene>
    <name evidence="3" type="ORF">L0M17_14145</name>
</gene>
<dbReference type="EMBL" id="JAKZBV010000001">
    <property type="protein sequence ID" value="MCH6471104.1"/>
    <property type="molecule type" value="Genomic_DNA"/>
</dbReference>
<evidence type="ECO:0000313" key="3">
    <source>
        <dbReference type="EMBL" id="MCH6471104.1"/>
    </source>
</evidence>
<comment type="caution">
    <text evidence="3">The sequence shown here is derived from an EMBL/GenBank/DDBJ whole genome shotgun (WGS) entry which is preliminary data.</text>
</comment>
<sequence>MFIERTSVGLDVHAHSIAAAAIDGDTGELVQARMAPSFEVVKSWLGGLSGPVAVVYEAGPTGFGLARALTSQGVRCVVAAPSKLQRPSGDRVKTDARDAVHLARLLRLDEVTAVAVPTVGQESARDLVRAREDCRGDLMRARHRLSKLLLRHGIVYEGGDAWTGKHDVWLRREALALLESRATRAAFDSDYEAVLSVKARRDRLDAAIEELAADSEFTPIVRRLGCLRGVSTLTGFALAVEIGDWGRFTGATIGSFVGLVPSEHSSGGSRAQGPVTKAGNSHARRLLVEAAWHHRAHYSIGKRMQDRWDLAPAAARARGDAGNRRLHARWVKFLKRSKRPTVANAAIARELAGWCWSLAVMDD</sequence>
<reference evidence="3 4" key="1">
    <citation type="submission" date="2022-03" db="EMBL/GenBank/DDBJ databases">
        <title>Sinomonas sp. isolated from a soil.</title>
        <authorList>
            <person name="Han J."/>
            <person name="Kim D.-U."/>
        </authorList>
    </citation>
    <scope>NUCLEOTIDE SEQUENCE [LARGE SCALE GENOMIC DNA]</scope>
    <source>
        <strain evidence="3 4">5-5</strain>
    </source>
</reference>
<dbReference type="RefSeq" id="WP_241054709.1">
    <property type="nucleotide sequence ID" value="NZ_JAKZBV010000001.1"/>
</dbReference>
<dbReference type="InterPro" id="IPR047650">
    <property type="entry name" value="Transpos_IS110"/>
</dbReference>
<dbReference type="Proteomes" id="UP001202922">
    <property type="component" value="Unassembled WGS sequence"/>
</dbReference>
<dbReference type="PANTHER" id="PTHR33055">
    <property type="entry name" value="TRANSPOSASE FOR INSERTION SEQUENCE ELEMENT IS1111A"/>
    <property type="match status" value="1"/>
</dbReference>
<organism evidence="3 4">
    <name type="scientific">Sinomonas terrae</name>
    <dbReference type="NCBI Taxonomy" id="2908838"/>
    <lineage>
        <taxon>Bacteria</taxon>
        <taxon>Bacillati</taxon>
        <taxon>Actinomycetota</taxon>
        <taxon>Actinomycetes</taxon>
        <taxon>Micrococcales</taxon>
        <taxon>Micrococcaceae</taxon>
        <taxon>Sinomonas</taxon>
    </lineage>
</organism>
<feature type="domain" description="Transposase IS116/IS110/IS902 C-terminal" evidence="2">
    <location>
        <begin position="224"/>
        <end position="295"/>
    </location>
</feature>
<evidence type="ECO:0000259" key="1">
    <source>
        <dbReference type="Pfam" id="PF01548"/>
    </source>
</evidence>
<dbReference type="NCBIfam" id="NF033542">
    <property type="entry name" value="transpos_IS110"/>
    <property type="match status" value="1"/>
</dbReference>
<evidence type="ECO:0000259" key="2">
    <source>
        <dbReference type="Pfam" id="PF02371"/>
    </source>
</evidence>
<name>A0ABS9U335_9MICC</name>
<accession>A0ABS9U335</accession>
<feature type="domain" description="Transposase IS110-like N-terminal" evidence="1">
    <location>
        <begin position="8"/>
        <end position="151"/>
    </location>
</feature>
<proteinExistence type="predicted"/>
<dbReference type="PANTHER" id="PTHR33055:SF3">
    <property type="entry name" value="PUTATIVE TRANSPOSASE FOR IS117-RELATED"/>
    <property type="match status" value="1"/>
</dbReference>
<evidence type="ECO:0000313" key="4">
    <source>
        <dbReference type="Proteomes" id="UP001202922"/>
    </source>
</evidence>